<evidence type="ECO:0000313" key="5">
    <source>
        <dbReference type="EMBL" id="KAF5761082.1"/>
    </source>
</evidence>
<keyword evidence="1" id="KW-0863">Zinc-finger</keyword>
<dbReference type="Gene3D" id="4.10.60.10">
    <property type="entry name" value="Zinc finger, CCHC-type"/>
    <property type="match status" value="1"/>
</dbReference>
<feature type="domain" description="CCHC-type" evidence="4">
    <location>
        <begin position="82"/>
        <end position="95"/>
    </location>
</feature>
<dbReference type="InterPro" id="IPR001878">
    <property type="entry name" value="Znf_CCHC"/>
</dbReference>
<dbReference type="EMBL" id="MNCJ02000331">
    <property type="protein sequence ID" value="KAF5761082.1"/>
    <property type="molecule type" value="Genomic_DNA"/>
</dbReference>
<proteinExistence type="predicted"/>
<dbReference type="GO" id="GO:0008270">
    <property type="term" value="F:zinc ion binding"/>
    <property type="evidence" value="ECO:0007669"/>
    <property type="project" value="UniProtKB-KW"/>
</dbReference>
<gene>
    <name evidence="5" type="ORF">HanXRQr2_Chr16g0760901</name>
</gene>
<reference evidence="5" key="1">
    <citation type="journal article" date="2017" name="Nature">
        <title>The sunflower genome provides insights into oil metabolism, flowering and Asterid evolution.</title>
        <authorList>
            <person name="Badouin H."/>
            <person name="Gouzy J."/>
            <person name="Grassa C.J."/>
            <person name="Murat F."/>
            <person name="Staton S.E."/>
            <person name="Cottret L."/>
            <person name="Lelandais-Briere C."/>
            <person name="Owens G.L."/>
            <person name="Carrere S."/>
            <person name="Mayjonade B."/>
            <person name="Legrand L."/>
            <person name="Gill N."/>
            <person name="Kane N.C."/>
            <person name="Bowers J.E."/>
            <person name="Hubner S."/>
            <person name="Bellec A."/>
            <person name="Berard A."/>
            <person name="Berges H."/>
            <person name="Blanchet N."/>
            <person name="Boniface M.C."/>
            <person name="Brunel D."/>
            <person name="Catrice O."/>
            <person name="Chaidir N."/>
            <person name="Claudel C."/>
            <person name="Donnadieu C."/>
            <person name="Faraut T."/>
            <person name="Fievet G."/>
            <person name="Helmstetter N."/>
            <person name="King M."/>
            <person name="Knapp S.J."/>
            <person name="Lai Z."/>
            <person name="Le Paslier M.C."/>
            <person name="Lippi Y."/>
            <person name="Lorenzon L."/>
            <person name="Mandel J.R."/>
            <person name="Marage G."/>
            <person name="Marchand G."/>
            <person name="Marquand E."/>
            <person name="Bret-Mestries E."/>
            <person name="Morien E."/>
            <person name="Nambeesan S."/>
            <person name="Nguyen T."/>
            <person name="Pegot-Espagnet P."/>
            <person name="Pouilly N."/>
            <person name="Raftis F."/>
            <person name="Sallet E."/>
            <person name="Schiex T."/>
            <person name="Thomas J."/>
            <person name="Vandecasteele C."/>
            <person name="Vares D."/>
            <person name="Vear F."/>
            <person name="Vautrin S."/>
            <person name="Crespi M."/>
            <person name="Mangin B."/>
            <person name="Burke J.M."/>
            <person name="Salse J."/>
            <person name="Munos S."/>
            <person name="Vincourt P."/>
            <person name="Rieseberg L.H."/>
            <person name="Langlade N.B."/>
        </authorList>
    </citation>
    <scope>NUCLEOTIDE SEQUENCE</scope>
    <source>
        <tissue evidence="5">Leaves</tissue>
    </source>
</reference>
<feature type="compositionally biased region" description="Low complexity" evidence="3">
    <location>
        <begin position="184"/>
        <end position="203"/>
    </location>
</feature>
<evidence type="ECO:0000313" key="6">
    <source>
        <dbReference type="Proteomes" id="UP000215914"/>
    </source>
</evidence>
<dbReference type="SMART" id="SM00343">
    <property type="entry name" value="ZnF_C2HC"/>
    <property type="match status" value="1"/>
</dbReference>
<dbReference type="Pfam" id="PF00098">
    <property type="entry name" value="zf-CCHC"/>
    <property type="match status" value="1"/>
</dbReference>
<keyword evidence="1" id="KW-0479">Metal-binding</keyword>
<keyword evidence="2" id="KW-0175">Coiled coil</keyword>
<dbReference type="SUPFAM" id="SSF57756">
    <property type="entry name" value="Retrovirus zinc finger-like domains"/>
    <property type="match status" value="1"/>
</dbReference>
<name>A0A9K3GYX7_HELAN</name>
<accession>A0A9K3GYX7</accession>
<evidence type="ECO:0000259" key="4">
    <source>
        <dbReference type="PROSITE" id="PS50158"/>
    </source>
</evidence>
<sequence>MEIINTMVSAYCGLVAGQLGNINMTNEDYQQIDKEEMELMDIKWAFASAVRRAKDFMARTGRTSLEGKKDTKYGFDINAVTCFNCGNKGHFKRECTLPTKHGNHNPFRNQTNVNAQQENRERRMVAVNNNQGQPGTTNHNRALAVQADEGCDWSVQFGEGDQGSGTALYAKVIEHVDKEESSGSDDSSGYSGSSDEEGSVSGDNHSEPGVKEEGDDDIQDLLNEADELKCQKSILIRKAATASKEMEKLFSEDGAFSFQTAFMANGSASTSQVNSEPPTPSVCKSCADMKLESEKLHSHNQNLVIELSECKEANMALTRNEKEFKSVIETLKKDVSEVNKVVYHKQVSINEYINIVEETKKQLAIAQCEHDAIKQKLDSYSNSQFVLDHIIDVQQPKGNQKGIGYNKCPPP</sequence>
<protein>
    <submittedName>
        <fullName evidence="5">Transcription factor interactor and regulator CCHC(Zn) family</fullName>
    </submittedName>
</protein>
<dbReference type="InterPro" id="IPR036875">
    <property type="entry name" value="Znf_CCHC_sf"/>
</dbReference>
<keyword evidence="6" id="KW-1185">Reference proteome</keyword>
<evidence type="ECO:0000256" key="2">
    <source>
        <dbReference type="SAM" id="Coils"/>
    </source>
</evidence>
<evidence type="ECO:0000256" key="1">
    <source>
        <dbReference type="PROSITE-ProRule" id="PRU00047"/>
    </source>
</evidence>
<dbReference type="Proteomes" id="UP000215914">
    <property type="component" value="Unassembled WGS sequence"/>
</dbReference>
<organism evidence="5 6">
    <name type="scientific">Helianthus annuus</name>
    <name type="common">Common sunflower</name>
    <dbReference type="NCBI Taxonomy" id="4232"/>
    <lineage>
        <taxon>Eukaryota</taxon>
        <taxon>Viridiplantae</taxon>
        <taxon>Streptophyta</taxon>
        <taxon>Embryophyta</taxon>
        <taxon>Tracheophyta</taxon>
        <taxon>Spermatophyta</taxon>
        <taxon>Magnoliopsida</taxon>
        <taxon>eudicotyledons</taxon>
        <taxon>Gunneridae</taxon>
        <taxon>Pentapetalae</taxon>
        <taxon>asterids</taxon>
        <taxon>campanulids</taxon>
        <taxon>Asterales</taxon>
        <taxon>Asteraceae</taxon>
        <taxon>Asteroideae</taxon>
        <taxon>Heliantheae alliance</taxon>
        <taxon>Heliantheae</taxon>
        <taxon>Helianthus</taxon>
    </lineage>
</organism>
<evidence type="ECO:0000256" key="3">
    <source>
        <dbReference type="SAM" id="MobiDB-lite"/>
    </source>
</evidence>
<comment type="caution">
    <text evidence="5">The sequence shown here is derived from an EMBL/GenBank/DDBJ whole genome shotgun (WGS) entry which is preliminary data.</text>
</comment>
<dbReference type="GO" id="GO:0003676">
    <property type="term" value="F:nucleic acid binding"/>
    <property type="evidence" value="ECO:0007669"/>
    <property type="project" value="InterPro"/>
</dbReference>
<dbReference type="PROSITE" id="PS50158">
    <property type="entry name" value="ZF_CCHC"/>
    <property type="match status" value="1"/>
</dbReference>
<dbReference type="Gramene" id="mRNA:HanXRQr2_Chr16g0760901">
    <property type="protein sequence ID" value="CDS:HanXRQr2_Chr16g0760901.1"/>
    <property type="gene ID" value="HanXRQr2_Chr16g0760901"/>
</dbReference>
<keyword evidence="1" id="KW-0862">Zinc</keyword>
<dbReference type="AlphaFoldDB" id="A0A9K3GYX7"/>
<feature type="coiled-coil region" evidence="2">
    <location>
        <begin position="349"/>
        <end position="376"/>
    </location>
</feature>
<feature type="region of interest" description="Disordered" evidence="3">
    <location>
        <begin position="176"/>
        <end position="215"/>
    </location>
</feature>
<reference evidence="5" key="2">
    <citation type="submission" date="2020-06" db="EMBL/GenBank/DDBJ databases">
        <title>Helianthus annuus Genome sequencing and assembly Release 2.</title>
        <authorList>
            <person name="Gouzy J."/>
            <person name="Langlade N."/>
            <person name="Munos S."/>
        </authorList>
    </citation>
    <scope>NUCLEOTIDE SEQUENCE</scope>
    <source>
        <tissue evidence="5">Leaves</tissue>
    </source>
</reference>